<evidence type="ECO:0000256" key="4">
    <source>
        <dbReference type="SAM" id="MobiDB-lite"/>
    </source>
</evidence>
<dbReference type="GO" id="GO:0016301">
    <property type="term" value="F:kinase activity"/>
    <property type="evidence" value="ECO:0007669"/>
    <property type="project" value="UniProtKB-KW"/>
</dbReference>
<gene>
    <name evidence="8" type="ORF">GOOTI_111_00370</name>
</gene>
<evidence type="ECO:0000313" key="9">
    <source>
        <dbReference type="Proteomes" id="UP000005038"/>
    </source>
</evidence>
<evidence type="ECO:0000313" key="8">
    <source>
        <dbReference type="EMBL" id="GAB34508.1"/>
    </source>
</evidence>
<comment type="caution">
    <text evidence="8">The sequence shown here is derived from an EMBL/GenBank/DDBJ whole genome shotgun (WGS) entry which is preliminary data.</text>
</comment>
<evidence type="ECO:0000256" key="5">
    <source>
        <dbReference type="SAM" id="Phobius"/>
    </source>
</evidence>
<feature type="transmembrane region" description="Helical" evidence="5">
    <location>
        <begin position="56"/>
        <end position="75"/>
    </location>
</feature>
<evidence type="ECO:0000259" key="7">
    <source>
        <dbReference type="Pfam" id="PF04024"/>
    </source>
</evidence>
<dbReference type="GO" id="GO:0000160">
    <property type="term" value="P:phosphorelay signal transduction system"/>
    <property type="evidence" value="ECO:0007669"/>
    <property type="project" value="UniProtKB-KW"/>
</dbReference>
<dbReference type="InterPro" id="IPR036890">
    <property type="entry name" value="HATPase_C_sf"/>
</dbReference>
<keyword evidence="2 8" id="KW-0418">Kinase</keyword>
<feature type="compositionally biased region" description="Basic and acidic residues" evidence="4">
    <location>
        <begin position="432"/>
        <end position="443"/>
    </location>
</feature>
<dbReference type="PANTHER" id="PTHR24421:SF61">
    <property type="entry name" value="OXYGEN SENSOR HISTIDINE KINASE NREB"/>
    <property type="match status" value="1"/>
</dbReference>
<dbReference type="Proteomes" id="UP000005038">
    <property type="component" value="Unassembled WGS sequence"/>
</dbReference>
<reference evidence="8" key="1">
    <citation type="submission" date="2012-02" db="EMBL/GenBank/DDBJ databases">
        <title>Whole genome shotgun sequence of Gordonia otitidis NBRC 100426.</title>
        <authorList>
            <person name="Yoshida I."/>
            <person name="Hosoyama A."/>
            <person name="Tsuchikane K."/>
            <person name="Katsumata H."/>
            <person name="Yamazaki S."/>
            <person name="Fujita N."/>
        </authorList>
    </citation>
    <scope>NUCLEOTIDE SEQUENCE [LARGE SCALE GENOMIC DNA]</scope>
    <source>
        <strain evidence="8">NBRC 100426</strain>
    </source>
</reference>
<dbReference type="InterPro" id="IPR007168">
    <property type="entry name" value="Phageshock_PspC_N"/>
</dbReference>
<feature type="transmembrane region" description="Helical" evidence="5">
    <location>
        <begin position="96"/>
        <end position="113"/>
    </location>
</feature>
<feature type="transmembrane region" description="Helical" evidence="5">
    <location>
        <begin position="119"/>
        <end position="136"/>
    </location>
</feature>
<dbReference type="PANTHER" id="PTHR24421">
    <property type="entry name" value="NITRATE/NITRITE SENSOR PROTEIN NARX-RELATED"/>
    <property type="match status" value="1"/>
</dbReference>
<evidence type="ECO:0000256" key="2">
    <source>
        <dbReference type="ARBA" id="ARBA00022777"/>
    </source>
</evidence>
<evidence type="ECO:0000256" key="1">
    <source>
        <dbReference type="ARBA" id="ARBA00022679"/>
    </source>
</evidence>
<sequence length="455" mass="48985">MWGRGEVRQYRDVTTPVSPDLPPAPRLVRRDAGRVIGGVAGGVADHLGVDAFRVRVVFVVLAALAGAGVLAYGLLWFFCPQGDDTTPPARGERRQALGLALLALVAMTVVGFAASGTPAAYLVPFVFVMVGAGLVWREFDTSKTAPRSTALTWTRLAGGAVLVIGGLVVIVVASRRNYGGLSTTLLAVAATLIGVVLLTVPLWMRLWRALNEERAARIRNAEREEIASHLHDSVLQTLALIQKQAGKPEEVARLARSQERELRGWLFGDPAQRGTSLSASMRDVGAEVEDTYGIEVEVVTVGDLRPDEGAGHGQARDARRWPALVGATREALVNAAKHSGERSVDVYLEVGEEEVEVYVRDRGVGFDSDSVDPDRQGLARSIVARMERAGGCARVDSTPGRGTNVRLTMPRDVQHTAVRTAGSSDDEPVQNRADEHRENDGRVHQNATIDHGKAR</sequence>
<feature type="domain" description="Histidine kinase/HSP90-like ATPase" evidence="6">
    <location>
        <begin position="327"/>
        <end position="411"/>
    </location>
</feature>
<keyword evidence="1" id="KW-0808">Transferase</keyword>
<keyword evidence="3" id="KW-0902">Two-component regulatory system</keyword>
<dbReference type="EMBL" id="BAFB01000111">
    <property type="protein sequence ID" value="GAB34508.1"/>
    <property type="molecule type" value="Genomic_DNA"/>
</dbReference>
<feature type="domain" description="Phage shock protein PspC N-terminal" evidence="7">
    <location>
        <begin position="26"/>
        <end position="81"/>
    </location>
</feature>
<dbReference type="InterPro" id="IPR050482">
    <property type="entry name" value="Sensor_HK_TwoCompSys"/>
</dbReference>
<accession>H5TM00</accession>
<evidence type="ECO:0000259" key="6">
    <source>
        <dbReference type="Pfam" id="PF02518"/>
    </source>
</evidence>
<keyword evidence="5" id="KW-0472">Membrane</keyword>
<dbReference type="OrthoDB" id="3534856at2"/>
<proteinExistence type="predicted"/>
<keyword evidence="5" id="KW-0812">Transmembrane</keyword>
<dbReference type="Pfam" id="PF02518">
    <property type="entry name" value="HATPase_c"/>
    <property type="match status" value="1"/>
</dbReference>
<dbReference type="AlphaFoldDB" id="H5TM00"/>
<dbReference type="Gene3D" id="3.30.565.10">
    <property type="entry name" value="Histidine kinase-like ATPase, C-terminal domain"/>
    <property type="match status" value="1"/>
</dbReference>
<organism evidence="8 9">
    <name type="scientific">Gordonia otitidis (strain DSM 44809 / CCUG 52243 / JCM 12355 / NBRC 100426 / IFM 10032)</name>
    <dbReference type="NCBI Taxonomy" id="1108044"/>
    <lineage>
        <taxon>Bacteria</taxon>
        <taxon>Bacillati</taxon>
        <taxon>Actinomycetota</taxon>
        <taxon>Actinomycetes</taxon>
        <taxon>Mycobacteriales</taxon>
        <taxon>Gordoniaceae</taxon>
        <taxon>Gordonia</taxon>
    </lineage>
</organism>
<dbReference type="InterPro" id="IPR003594">
    <property type="entry name" value="HATPase_dom"/>
</dbReference>
<dbReference type="SUPFAM" id="SSF55874">
    <property type="entry name" value="ATPase domain of HSP90 chaperone/DNA topoisomerase II/histidine kinase"/>
    <property type="match status" value="1"/>
</dbReference>
<feature type="transmembrane region" description="Helical" evidence="5">
    <location>
        <begin position="185"/>
        <end position="204"/>
    </location>
</feature>
<keyword evidence="5" id="KW-1133">Transmembrane helix</keyword>
<protein>
    <submittedName>
        <fullName evidence="8">Two-component histidine kinase</fullName>
    </submittedName>
</protein>
<dbReference type="STRING" id="1108044.GOOTI_111_00370"/>
<dbReference type="RefSeq" id="WP_007238744.1">
    <property type="nucleotide sequence ID" value="NZ_BAFB01000111.1"/>
</dbReference>
<keyword evidence="9" id="KW-1185">Reference proteome</keyword>
<dbReference type="Pfam" id="PF04024">
    <property type="entry name" value="PspC"/>
    <property type="match status" value="1"/>
</dbReference>
<evidence type="ECO:0000256" key="3">
    <source>
        <dbReference type="ARBA" id="ARBA00023012"/>
    </source>
</evidence>
<name>H5TM00_GORO1</name>
<feature type="region of interest" description="Disordered" evidence="4">
    <location>
        <begin position="411"/>
        <end position="455"/>
    </location>
</feature>
<feature type="transmembrane region" description="Helical" evidence="5">
    <location>
        <begin position="156"/>
        <end position="173"/>
    </location>
</feature>